<feature type="region of interest" description="Disordered" evidence="1">
    <location>
        <begin position="1"/>
        <end position="62"/>
    </location>
</feature>
<organism evidence="2 3">
    <name type="scientific">Pseudomonas syringae pv. aceris</name>
    <dbReference type="NCBI Taxonomy" id="199198"/>
    <lineage>
        <taxon>Bacteria</taxon>
        <taxon>Pseudomonadati</taxon>
        <taxon>Pseudomonadota</taxon>
        <taxon>Gammaproteobacteria</taxon>
        <taxon>Pseudomonadales</taxon>
        <taxon>Pseudomonadaceae</taxon>
        <taxon>Pseudomonas</taxon>
        <taxon>Pseudomonas syringae</taxon>
    </lineage>
</organism>
<dbReference type="PATRIC" id="fig|199198.5.peg.2050"/>
<name>A0A0P9J9Q6_PSESX</name>
<protein>
    <submittedName>
        <fullName evidence="2">Prophage PSSSM-04, host lysis protein</fullName>
    </submittedName>
</protein>
<dbReference type="Proteomes" id="UP000050297">
    <property type="component" value="Unassembled WGS sequence"/>
</dbReference>
<evidence type="ECO:0000313" key="2">
    <source>
        <dbReference type="EMBL" id="KPW20920.1"/>
    </source>
</evidence>
<accession>A0A0P9J9Q6</accession>
<proteinExistence type="predicted"/>
<reference evidence="2 3" key="1">
    <citation type="submission" date="2015-09" db="EMBL/GenBank/DDBJ databases">
        <title>Genome announcement of multiple Pseudomonas syringae strains.</title>
        <authorList>
            <person name="Thakur S."/>
            <person name="Wang P.W."/>
            <person name="Gong Y."/>
            <person name="Weir B.S."/>
            <person name="Guttman D.S."/>
        </authorList>
    </citation>
    <scope>NUCLEOTIDE SEQUENCE [LARGE SCALE GENOMIC DNA]</scope>
    <source>
        <strain evidence="2 3">ICMP2802</strain>
    </source>
</reference>
<dbReference type="AlphaFoldDB" id="A0A0P9J9Q6"/>
<evidence type="ECO:0000313" key="3">
    <source>
        <dbReference type="Proteomes" id="UP000050297"/>
    </source>
</evidence>
<dbReference type="EMBL" id="LJPM01000231">
    <property type="protein sequence ID" value="KPW20920.1"/>
    <property type="molecule type" value="Genomic_DNA"/>
</dbReference>
<comment type="caution">
    <text evidence="2">The sequence shown here is derived from an EMBL/GenBank/DDBJ whole genome shotgun (WGS) entry which is preliminary data.</text>
</comment>
<sequence>MRGGARAGLACPAATARTTRPRGHVGGMVLGSGQPQRAGRPGGFSDDHPAHQRRYQRPGGSAGALPAGIGGAAVKVLDMRCLILAFVLGSGLGTWAAWKWQAARYGLQLSTQALTWQREREQAALAVVDWQNAEQAQRRALEVRLHTNDTTIHKELSDAQTAQARLRDRLATADLRLSVLLANSPAKRDGMPAGTDTGGVVHGSPRGELDPAAAGRIVAITDYGDQGLIALKACQAYVREIAH</sequence>
<evidence type="ECO:0000256" key="1">
    <source>
        <dbReference type="SAM" id="MobiDB-lite"/>
    </source>
</evidence>
<gene>
    <name evidence="2" type="ORF">ALO91_04843</name>
</gene>